<protein>
    <submittedName>
        <fullName evidence="1">Uncharacterized protein</fullName>
    </submittedName>
</protein>
<dbReference type="EMBL" id="JAFHKK010000007">
    <property type="protein sequence ID" value="MBN2964117.1"/>
    <property type="molecule type" value="Genomic_DNA"/>
</dbReference>
<accession>A0ABS2WR66</accession>
<reference evidence="1 2" key="3">
    <citation type="submission" date="2021-02" db="EMBL/GenBank/DDBJ databases">
        <authorList>
            <person name="Merkel A.Y."/>
        </authorList>
    </citation>
    <scope>NUCLEOTIDE SEQUENCE [LARGE SCALE GENOMIC DNA]</scope>
    <source>
        <strain evidence="1 2">T05b</strain>
    </source>
</reference>
<name>A0ABS2WR66_9BACT</name>
<evidence type="ECO:0000313" key="2">
    <source>
        <dbReference type="Proteomes" id="UP000703590"/>
    </source>
</evidence>
<keyword evidence="2" id="KW-1185">Reference proteome</keyword>
<proteinExistence type="predicted"/>
<organism evidence="1 2">
    <name type="scientific">Sulfurospirillum tamanense</name>
    <dbReference type="NCBI Taxonomy" id="2813362"/>
    <lineage>
        <taxon>Bacteria</taxon>
        <taxon>Pseudomonadati</taxon>
        <taxon>Campylobacterota</taxon>
        <taxon>Epsilonproteobacteria</taxon>
        <taxon>Campylobacterales</taxon>
        <taxon>Sulfurospirillaceae</taxon>
        <taxon>Sulfurospirillum</taxon>
    </lineage>
</organism>
<evidence type="ECO:0000313" key="1">
    <source>
        <dbReference type="EMBL" id="MBN2964117.1"/>
    </source>
</evidence>
<comment type="caution">
    <text evidence="1">The sequence shown here is derived from an EMBL/GenBank/DDBJ whole genome shotgun (WGS) entry which is preliminary data.</text>
</comment>
<reference evidence="2" key="2">
    <citation type="submission" date="2021-02" db="EMBL/GenBank/DDBJ databases">
        <title>Sulfurospirillum tamanensis sp. nov.</title>
        <authorList>
            <person name="Merkel A.Y."/>
        </authorList>
    </citation>
    <scope>NUCLEOTIDE SEQUENCE [LARGE SCALE GENOMIC DNA]</scope>
    <source>
        <strain evidence="2">T05b</strain>
    </source>
</reference>
<reference evidence="1 2" key="1">
    <citation type="submission" date="2021-02" db="EMBL/GenBank/DDBJ databases">
        <title>Sulfurospirillum tamanensis sp. nov.</title>
        <authorList>
            <person name="Frolova A."/>
            <person name="Merkel A."/>
            <person name="Slobodkin A."/>
        </authorList>
    </citation>
    <scope>NUCLEOTIDE SEQUENCE [LARGE SCALE GENOMIC DNA]</scope>
    <source>
        <strain evidence="1 2">T05b</strain>
    </source>
</reference>
<dbReference type="RefSeq" id="WP_205458664.1">
    <property type="nucleotide sequence ID" value="NZ_JAFHKK010000007.1"/>
</dbReference>
<gene>
    <name evidence="1" type="ORF">JWV37_04950</name>
</gene>
<dbReference type="Proteomes" id="UP000703590">
    <property type="component" value="Unassembled WGS sequence"/>
</dbReference>
<sequence length="122" mass="14547">MEFRCKLFAAMIVANPEAKQCEYNALKEIAQEIYKEDEYRVEVMVRTTKEYVNKILNNNDLDIDELIIEINKELKNNKRFVQKINLEHLRKFMCQGNEEANLLQSRILEFLEAEIRDRTTST</sequence>